<name>A0A444L619_METS7</name>
<dbReference type="InterPro" id="IPR003141">
    <property type="entry name" value="Pol/His_phosphatase_N"/>
</dbReference>
<protein>
    <submittedName>
        <fullName evidence="2">PHP domain-containing protein</fullName>
    </submittedName>
</protein>
<organism evidence="2 3">
    <name type="scientific">Methanosuratincola subterraneus</name>
    <dbReference type="NCBI Taxonomy" id="2593994"/>
    <lineage>
        <taxon>Archaea</taxon>
        <taxon>Thermoproteota</taxon>
        <taxon>Methanosuratincolia</taxon>
        <taxon>Candidatus Methanomethylicales</taxon>
        <taxon>Candidatus Methanomethylicaceae</taxon>
        <taxon>Candidatus Methanosuratincola (ex Vanwonterghem et al. 2016)</taxon>
    </lineage>
</organism>
<dbReference type="EMBL" id="RXGA01000003">
    <property type="protein sequence ID" value="RWX73003.1"/>
    <property type="molecule type" value="Genomic_DNA"/>
</dbReference>
<dbReference type="SMART" id="SM00481">
    <property type="entry name" value="POLIIIAc"/>
    <property type="match status" value="1"/>
</dbReference>
<dbReference type="InterPro" id="IPR016195">
    <property type="entry name" value="Pol/histidinol_Pase-like"/>
</dbReference>
<gene>
    <name evidence="2" type="ORF">Metus_0977</name>
</gene>
<accession>A0A444L619</accession>
<evidence type="ECO:0000313" key="2">
    <source>
        <dbReference type="EMBL" id="RWX73003.1"/>
    </source>
</evidence>
<dbReference type="InterPro" id="IPR050243">
    <property type="entry name" value="PHP_phosphatase"/>
</dbReference>
<dbReference type="PANTHER" id="PTHR36928">
    <property type="entry name" value="PHOSPHATASE YCDX-RELATED"/>
    <property type="match status" value="1"/>
</dbReference>
<evidence type="ECO:0000259" key="1">
    <source>
        <dbReference type="SMART" id="SM00481"/>
    </source>
</evidence>
<dbReference type="AlphaFoldDB" id="A0A444L619"/>
<dbReference type="GO" id="GO:0042578">
    <property type="term" value="F:phosphoric ester hydrolase activity"/>
    <property type="evidence" value="ECO:0007669"/>
    <property type="project" value="TreeGrafter"/>
</dbReference>
<dbReference type="SUPFAM" id="SSF89550">
    <property type="entry name" value="PHP domain-like"/>
    <property type="match status" value="1"/>
</dbReference>
<feature type="domain" description="Polymerase/histidinol phosphatase N-terminal" evidence="1">
    <location>
        <begin position="6"/>
        <end position="80"/>
    </location>
</feature>
<dbReference type="NCBIfam" id="NF004981">
    <property type="entry name" value="PRK06361.1"/>
    <property type="match status" value="1"/>
</dbReference>
<dbReference type="Proteomes" id="UP000288215">
    <property type="component" value="Unassembled WGS sequence"/>
</dbReference>
<dbReference type="PANTHER" id="PTHR36928:SF1">
    <property type="entry name" value="PHOSPHATASE YCDX-RELATED"/>
    <property type="match status" value="1"/>
</dbReference>
<dbReference type="GO" id="GO:0008270">
    <property type="term" value="F:zinc ion binding"/>
    <property type="evidence" value="ECO:0007669"/>
    <property type="project" value="TreeGrafter"/>
</dbReference>
<evidence type="ECO:0000313" key="3">
    <source>
        <dbReference type="Proteomes" id="UP000288215"/>
    </source>
</evidence>
<dbReference type="CDD" id="cd07432">
    <property type="entry name" value="PHP_HisPPase"/>
    <property type="match status" value="1"/>
</dbReference>
<dbReference type="Gene3D" id="3.20.20.140">
    <property type="entry name" value="Metal-dependent hydrolases"/>
    <property type="match status" value="1"/>
</dbReference>
<comment type="caution">
    <text evidence="2">The sequence shown here is derived from an EMBL/GenBank/DDBJ whole genome shotgun (WGS) entry which is preliminary data.</text>
</comment>
<proteinExistence type="predicted"/>
<sequence>MDRRICDFHMHSFYSDGDLLPAEIARRTRVLGNRLIAITDHADASNLEWVVNALRRASEGISRYLEDFELVPGVELTHVPPASIPGLAREAKRLGAKVVVVHGETPVEPVEAGTNRAACLCSDVDILAHPGLVAEEDVLAAKDNGVFLELSYRGGHCLGNGRVARLAMQLGASLVVDSDAHTVGDHLTPEMSLLVARGAGLSEAEAEKVVFRNPQDLIKRF</sequence>
<dbReference type="GO" id="GO:0005829">
    <property type="term" value="C:cytosol"/>
    <property type="evidence" value="ECO:0007669"/>
    <property type="project" value="TreeGrafter"/>
</dbReference>
<reference evidence="2 3" key="1">
    <citation type="submission" date="2018-12" db="EMBL/GenBank/DDBJ databases">
        <title>The complete genome of the methanogenic archaea of the candidate phylum Verstraetearchaeota, obtained from the metagenome of underground thermal water.</title>
        <authorList>
            <person name="Kadnikov V.V."/>
            <person name="Mardanov A.V."/>
            <person name="Beletsky A.V."/>
            <person name="Karnachuk O.V."/>
            <person name="Ravin N.V."/>
        </authorList>
    </citation>
    <scope>NUCLEOTIDE SEQUENCE [LARGE SCALE GENOMIC DNA]</scope>
    <source>
        <strain evidence="2">Ch88</strain>
    </source>
</reference>